<keyword evidence="1" id="KW-0732">Signal</keyword>
<dbReference type="Gene3D" id="3.30.1150.10">
    <property type="match status" value="1"/>
</dbReference>
<keyword evidence="3" id="KW-1185">Reference proteome</keyword>
<dbReference type="RefSeq" id="WP_202013461.1">
    <property type="nucleotide sequence ID" value="NZ_JAERRB010000008.1"/>
</dbReference>
<evidence type="ECO:0008006" key="4">
    <source>
        <dbReference type="Google" id="ProtNLM"/>
    </source>
</evidence>
<dbReference type="Proteomes" id="UP000613030">
    <property type="component" value="Unassembled WGS sequence"/>
</dbReference>
<feature type="chain" id="PRO_5045598331" description="TonB C-terminal domain-containing protein" evidence="1">
    <location>
        <begin position="30"/>
        <end position="243"/>
    </location>
</feature>
<feature type="signal peptide" evidence="1">
    <location>
        <begin position="1"/>
        <end position="29"/>
    </location>
</feature>
<name>A0ABS1KX64_9BACT</name>
<gene>
    <name evidence="2" type="ORF">JI741_21835</name>
</gene>
<evidence type="ECO:0000313" key="2">
    <source>
        <dbReference type="EMBL" id="MBL0743888.1"/>
    </source>
</evidence>
<reference evidence="2 3" key="1">
    <citation type="submission" date="2021-01" db="EMBL/GenBank/DDBJ databases">
        <title>Chryseolinea sp. Jin1 Genome sequencing and assembly.</title>
        <authorList>
            <person name="Kim I."/>
        </authorList>
    </citation>
    <scope>NUCLEOTIDE SEQUENCE [LARGE SCALE GENOMIC DNA]</scope>
    <source>
        <strain evidence="2 3">Jin1</strain>
    </source>
</reference>
<dbReference type="EMBL" id="JAERRB010000008">
    <property type="protein sequence ID" value="MBL0743888.1"/>
    <property type="molecule type" value="Genomic_DNA"/>
</dbReference>
<sequence length="243" mass="27934">MNATCTISKVTKNVTITLILALSTFFVHAQHHHQIVTTYPNATIHEIYYVLKGKDTVKHGAYYSFYDGELTARELKLANPKTDMLGFIEKGHYDKGLKDGHWIRYKKPKQNSSTAVYNAIIEEGSYKHDHKTGIWKTYTEEGRVIKQFNFDTNDSLPPIVKVKIEYPPKARQNKAEGTVTIKVIYENCEPVAYEIMKDIGYGCGEAVVKALKTQRELERKYGIPSKKCGMMEERTDFPFRLER</sequence>
<accession>A0ABS1KX64</accession>
<comment type="caution">
    <text evidence="2">The sequence shown here is derived from an EMBL/GenBank/DDBJ whole genome shotgun (WGS) entry which is preliminary data.</text>
</comment>
<evidence type="ECO:0000256" key="1">
    <source>
        <dbReference type="SAM" id="SignalP"/>
    </source>
</evidence>
<organism evidence="2 3">
    <name type="scientific">Chryseolinea lacunae</name>
    <dbReference type="NCBI Taxonomy" id="2801331"/>
    <lineage>
        <taxon>Bacteria</taxon>
        <taxon>Pseudomonadati</taxon>
        <taxon>Bacteroidota</taxon>
        <taxon>Cytophagia</taxon>
        <taxon>Cytophagales</taxon>
        <taxon>Fulvivirgaceae</taxon>
        <taxon>Chryseolinea</taxon>
    </lineage>
</organism>
<evidence type="ECO:0000313" key="3">
    <source>
        <dbReference type="Proteomes" id="UP000613030"/>
    </source>
</evidence>
<protein>
    <recommendedName>
        <fullName evidence="4">TonB C-terminal domain-containing protein</fullName>
    </recommendedName>
</protein>
<proteinExistence type="predicted"/>